<dbReference type="Proteomes" id="UP000198924">
    <property type="component" value="Unassembled WGS sequence"/>
</dbReference>
<evidence type="ECO:0000313" key="3">
    <source>
        <dbReference type="Proteomes" id="UP000198924"/>
    </source>
</evidence>
<protein>
    <recommendedName>
        <fullName evidence="4">DUF4112 domain-containing protein</fullName>
    </recommendedName>
</protein>
<keyword evidence="1" id="KW-0812">Transmembrane</keyword>
<keyword evidence="1" id="KW-0472">Membrane</keyword>
<organism evidence="2 3">
    <name type="scientific">Methylophaga sulfidovorans</name>
    <dbReference type="NCBI Taxonomy" id="45496"/>
    <lineage>
        <taxon>Bacteria</taxon>
        <taxon>Pseudomonadati</taxon>
        <taxon>Pseudomonadota</taxon>
        <taxon>Gammaproteobacteria</taxon>
        <taxon>Thiotrichales</taxon>
        <taxon>Piscirickettsiaceae</taxon>
        <taxon>Methylophaga</taxon>
    </lineage>
</organism>
<accession>A0A1I4B1Z7</accession>
<keyword evidence="1" id="KW-1133">Transmembrane helix</keyword>
<gene>
    <name evidence="2" type="ORF">SAMN04488079_1176</name>
</gene>
<reference evidence="3" key="1">
    <citation type="submission" date="2016-10" db="EMBL/GenBank/DDBJ databases">
        <authorList>
            <person name="Varghese N."/>
            <person name="Submissions S."/>
        </authorList>
    </citation>
    <scope>NUCLEOTIDE SEQUENCE [LARGE SCALE GENOMIC DNA]</scope>
    <source>
        <strain evidence="3">DSM 11578</strain>
    </source>
</reference>
<dbReference type="OrthoDB" id="513552at2"/>
<dbReference type="PANTHER" id="PTHR35519:SF2">
    <property type="entry name" value="PH DOMAIN PROTEIN"/>
    <property type="match status" value="1"/>
</dbReference>
<evidence type="ECO:0000256" key="1">
    <source>
        <dbReference type="SAM" id="Phobius"/>
    </source>
</evidence>
<dbReference type="STRING" id="45496.SAMN04488079_1176"/>
<sequence>MNNRKRFIHRLSWFLDESITLPGGYKIGADGFIGLIPGFGDFIGGLLSSVIIYQAHQIGAPKTILLKMAINMLIDTTLGAIPVIGDVFDFVWKANRRNVALLSEYEQQPRQVYRKTLLENIAIILILVTMIGLAVAFVGWIISLIWTALFQSY</sequence>
<dbReference type="AlphaFoldDB" id="A0A1I4B1Z7"/>
<feature type="transmembrane region" description="Helical" evidence="1">
    <location>
        <begin position="121"/>
        <end position="149"/>
    </location>
</feature>
<keyword evidence="3" id="KW-1185">Reference proteome</keyword>
<evidence type="ECO:0000313" key="2">
    <source>
        <dbReference type="EMBL" id="SFK62888.1"/>
    </source>
</evidence>
<proteinExistence type="predicted"/>
<evidence type="ECO:0008006" key="4">
    <source>
        <dbReference type="Google" id="ProtNLM"/>
    </source>
</evidence>
<dbReference type="RefSeq" id="WP_091715292.1">
    <property type="nucleotide sequence ID" value="NZ_FOSH01000017.1"/>
</dbReference>
<dbReference type="Pfam" id="PF13430">
    <property type="entry name" value="DUF4112"/>
    <property type="match status" value="1"/>
</dbReference>
<name>A0A1I4B1Z7_9GAMM</name>
<dbReference type="PANTHER" id="PTHR35519">
    <property type="entry name" value="MEMBRANE PROTEINS"/>
    <property type="match status" value="1"/>
</dbReference>
<dbReference type="EMBL" id="FOSH01000017">
    <property type="protein sequence ID" value="SFK62888.1"/>
    <property type="molecule type" value="Genomic_DNA"/>
</dbReference>
<dbReference type="InterPro" id="IPR025187">
    <property type="entry name" value="DUF4112"/>
</dbReference>